<dbReference type="OMA" id="WETDDID"/>
<dbReference type="eggNOG" id="ENOG502T2DB">
    <property type="taxonomic scope" value="Eukaryota"/>
</dbReference>
<dbReference type="EMBL" id="DS566051">
    <property type="status" value="NOT_ANNOTATED_CDS"/>
    <property type="molecule type" value="Genomic_DNA"/>
</dbReference>
<evidence type="ECO:0000313" key="2">
    <source>
        <dbReference type="EnsemblProtists" id="Phyra80887"/>
    </source>
</evidence>
<accession>H3GUI1</accession>
<dbReference type="RefSeq" id="XP_067737448.1">
    <property type="nucleotide sequence ID" value="XM_067885255.1"/>
</dbReference>
<protein>
    <submittedName>
        <fullName evidence="2">Uncharacterized protein</fullName>
    </submittedName>
</protein>
<sequence>MWAVVAKSQLPICVVETKTDKKQQQQQQPPLEAMLYKPHTPMELGDAVLGQLTGALVFVFDHMIPAVHNVVSWETDDIDIGPIVPEWGGEARPINSSSKLLSAQPRAQKA</sequence>
<reference evidence="2" key="2">
    <citation type="submission" date="2015-06" db="UniProtKB">
        <authorList>
            <consortium name="EnsemblProtists"/>
        </authorList>
    </citation>
    <scope>IDENTIFICATION</scope>
    <source>
        <strain evidence="2">Pr102</strain>
    </source>
</reference>
<dbReference type="Proteomes" id="UP000005238">
    <property type="component" value="Unassembled WGS sequence"/>
</dbReference>
<dbReference type="GeneID" id="94221051"/>
<organism evidence="2 3">
    <name type="scientific">Phytophthora ramorum</name>
    <name type="common">Sudden oak death agent</name>
    <dbReference type="NCBI Taxonomy" id="164328"/>
    <lineage>
        <taxon>Eukaryota</taxon>
        <taxon>Sar</taxon>
        <taxon>Stramenopiles</taxon>
        <taxon>Oomycota</taxon>
        <taxon>Peronosporomycetes</taxon>
        <taxon>Peronosporales</taxon>
        <taxon>Peronosporaceae</taxon>
        <taxon>Phytophthora</taxon>
    </lineage>
</organism>
<dbReference type="VEuPathDB" id="FungiDB:KRP22_4276"/>
<dbReference type="HOGENOM" id="CLU_2176060_0_0_1"/>
<proteinExistence type="predicted"/>
<name>H3GUI1_PHYRM</name>
<dbReference type="InParanoid" id="H3GUI1"/>
<dbReference type="VEuPathDB" id="FungiDB:KRP23_14433"/>
<evidence type="ECO:0000313" key="3">
    <source>
        <dbReference type="Proteomes" id="UP000005238"/>
    </source>
</evidence>
<dbReference type="OrthoDB" id="164339at2759"/>
<keyword evidence="3" id="KW-1185">Reference proteome</keyword>
<feature type="region of interest" description="Disordered" evidence="1">
    <location>
        <begin position="91"/>
        <end position="110"/>
    </location>
</feature>
<dbReference type="AlphaFoldDB" id="H3GUI1"/>
<dbReference type="EnsemblProtists" id="Phyra80887">
    <property type="protein sequence ID" value="Phyra80887"/>
    <property type="gene ID" value="Phyra80887"/>
</dbReference>
<evidence type="ECO:0000256" key="1">
    <source>
        <dbReference type="SAM" id="MobiDB-lite"/>
    </source>
</evidence>
<reference evidence="3" key="1">
    <citation type="journal article" date="2006" name="Science">
        <title>Phytophthora genome sequences uncover evolutionary origins and mechanisms of pathogenesis.</title>
        <authorList>
            <person name="Tyler B.M."/>
            <person name="Tripathy S."/>
            <person name="Zhang X."/>
            <person name="Dehal P."/>
            <person name="Jiang R.H."/>
            <person name="Aerts A."/>
            <person name="Arredondo F.D."/>
            <person name="Baxter L."/>
            <person name="Bensasson D."/>
            <person name="Beynon J.L."/>
            <person name="Chapman J."/>
            <person name="Damasceno C.M."/>
            <person name="Dorrance A.E."/>
            <person name="Dou D."/>
            <person name="Dickerman A.W."/>
            <person name="Dubchak I.L."/>
            <person name="Garbelotto M."/>
            <person name="Gijzen M."/>
            <person name="Gordon S.G."/>
            <person name="Govers F."/>
            <person name="Grunwald N.J."/>
            <person name="Huang W."/>
            <person name="Ivors K.L."/>
            <person name="Jones R.W."/>
            <person name="Kamoun S."/>
            <person name="Krampis K."/>
            <person name="Lamour K.H."/>
            <person name="Lee M.K."/>
            <person name="McDonald W.H."/>
            <person name="Medina M."/>
            <person name="Meijer H.J."/>
            <person name="Nordberg E.K."/>
            <person name="Maclean D.J."/>
            <person name="Ospina-Giraldo M.D."/>
            <person name="Morris P.F."/>
            <person name="Phuntumart V."/>
            <person name="Putnam N.H."/>
            <person name="Rash S."/>
            <person name="Rose J.K."/>
            <person name="Sakihama Y."/>
            <person name="Salamov A.A."/>
            <person name="Savidor A."/>
            <person name="Scheuring C.F."/>
            <person name="Smith B.M."/>
            <person name="Sobral B.W."/>
            <person name="Terry A."/>
            <person name="Torto-Alalibo T.A."/>
            <person name="Win J."/>
            <person name="Xu Z."/>
            <person name="Zhang H."/>
            <person name="Grigoriev I.V."/>
            <person name="Rokhsar D.S."/>
            <person name="Boore J.L."/>
        </authorList>
    </citation>
    <scope>NUCLEOTIDE SEQUENCE [LARGE SCALE GENOMIC DNA]</scope>
    <source>
        <strain evidence="3">Pr102</strain>
    </source>
</reference>